<dbReference type="Gene3D" id="2.40.10.10">
    <property type="entry name" value="Trypsin-like serine proteases"/>
    <property type="match status" value="1"/>
</dbReference>
<dbReference type="Pfam" id="PF00089">
    <property type="entry name" value="Trypsin"/>
    <property type="match status" value="1"/>
</dbReference>
<evidence type="ECO:0000313" key="4">
    <source>
        <dbReference type="EMBL" id="OQV15035.1"/>
    </source>
</evidence>
<dbReference type="SUPFAM" id="SSF50494">
    <property type="entry name" value="Trypsin-like serine proteases"/>
    <property type="match status" value="1"/>
</dbReference>
<keyword evidence="1" id="KW-1015">Disulfide bond</keyword>
<dbReference type="InterPro" id="IPR009003">
    <property type="entry name" value="Peptidase_S1_PA"/>
</dbReference>
<dbReference type="PROSITE" id="PS00134">
    <property type="entry name" value="TRYPSIN_HIS"/>
    <property type="match status" value="1"/>
</dbReference>
<dbReference type="PANTHER" id="PTHR24252:SF7">
    <property type="entry name" value="HYALIN"/>
    <property type="match status" value="1"/>
</dbReference>
<dbReference type="InterPro" id="IPR001254">
    <property type="entry name" value="Trypsin_dom"/>
</dbReference>
<evidence type="ECO:0000313" key="5">
    <source>
        <dbReference type="Proteomes" id="UP000192578"/>
    </source>
</evidence>
<dbReference type="InterPro" id="IPR018114">
    <property type="entry name" value="TRYPSIN_HIS"/>
</dbReference>
<dbReference type="GO" id="GO:0006508">
    <property type="term" value="P:proteolysis"/>
    <property type="evidence" value="ECO:0007669"/>
    <property type="project" value="UniProtKB-KW"/>
</dbReference>
<feature type="domain" description="Peptidase S1" evidence="3">
    <location>
        <begin position="13"/>
        <end position="232"/>
    </location>
</feature>
<keyword evidence="2" id="KW-0645">Protease</keyword>
<comment type="caution">
    <text evidence="4">The sequence shown here is derived from an EMBL/GenBank/DDBJ whole genome shotgun (WGS) entry which is preliminary data.</text>
</comment>
<dbReference type="Proteomes" id="UP000192578">
    <property type="component" value="Unassembled WGS sequence"/>
</dbReference>
<accession>A0A1W0WIJ1</accession>
<name>A0A1W0WIJ1_HYPEX</name>
<dbReference type="CDD" id="cd00190">
    <property type="entry name" value="Tryp_SPc"/>
    <property type="match status" value="1"/>
</dbReference>
<reference evidence="5" key="1">
    <citation type="submission" date="2017-01" db="EMBL/GenBank/DDBJ databases">
        <title>Comparative genomics of anhydrobiosis in the tardigrade Hypsibius dujardini.</title>
        <authorList>
            <person name="Yoshida Y."/>
            <person name="Koutsovoulos G."/>
            <person name="Laetsch D."/>
            <person name="Stevens L."/>
            <person name="Kumar S."/>
            <person name="Horikawa D."/>
            <person name="Ishino K."/>
            <person name="Komine S."/>
            <person name="Tomita M."/>
            <person name="Blaxter M."/>
            <person name="Arakawa K."/>
        </authorList>
    </citation>
    <scope>NUCLEOTIDE SEQUENCE [LARGE SCALE GENOMIC DNA]</scope>
    <source>
        <strain evidence="5">Z151</strain>
    </source>
</reference>
<dbReference type="FunFam" id="2.40.10.10:FF:000068">
    <property type="entry name" value="transmembrane protease serine 2"/>
    <property type="match status" value="1"/>
</dbReference>
<dbReference type="InterPro" id="IPR043504">
    <property type="entry name" value="Peptidase_S1_PA_chymotrypsin"/>
</dbReference>
<organism evidence="4 5">
    <name type="scientific">Hypsibius exemplaris</name>
    <name type="common">Freshwater tardigrade</name>
    <dbReference type="NCBI Taxonomy" id="2072580"/>
    <lineage>
        <taxon>Eukaryota</taxon>
        <taxon>Metazoa</taxon>
        <taxon>Ecdysozoa</taxon>
        <taxon>Tardigrada</taxon>
        <taxon>Eutardigrada</taxon>
        <taxon>Parachela</taxon>
        <taxon>Hypsibioidea</taxon>
        <taxon>Hypsibiidae</taxon>
        <taxon>Hypsibius</taxon>
    </lineage>
</organism>
<sequence>MREPKHLTTLTVLSGGRTALAHEFPFMVSLQKDGGHFCGCSILSAKHVITAAHCLWDTNGDRIAANDIKVGVGLHDRTVSRPANLFSVKLARPHSHYRGRDTTYEHDIAVLTLTEHIPRAMSGRLASRITLPPSKRINPKPGSVLQAAGWGQTVGGVQEYGHATERLQAANLTVISLPECRRRLLDDSMPITKMCVDNTITTCQGDSGGPLFQKLPGGHFRLVGITSYGVQK</sequence>
<dbReference type="InterPro" id="IPR033116">
    <property type="entry name" value="TRYPSIN_SER"/>
</dbReference>
<evidence type="ECO:0000256" key="1">
    <source>
        <dbReference type="ARBA" id="ARBA00023157"/>
    </source>
</evidence>
<dbReference type="SMART" id="SM00020">
    <property type="entry name" value="Tryp_SPc"/>
    <property type="match status" value="1"/>
</dbReference>
<dbReference type="GO" id="GO:0004252">
    <property type="term" value="F:serine-type endopeptidase activity"/>
    <property type="evidence" value="ECO:0007669"/>
    <property type="project" value="InterPro"/>
</dbReference>
<gene>
    <name evidence="4" type="ORF">BV898_10794</name>
</gene>
<evidence type="ECO:0000256" key="2">
    <source>
        <dbReference type="RuleBase" id="RU363034"/>
    </source>
</evidence>
<dbReference type="PANTHER" id="PTHR24252">
    <property type="entry name" value="ACROSIN-RELATED"/>
    <property type="match status" value="1"/>
</dbReference>
<dbReference type="PRINTS" id="PR00722">
    <property type="entry name" value="CHYMOTRYPSIN"/>
</dbReference>
<dbReference type="AlphaFoldDB" id="A0A1W0WIJ1"/>
<evidence type="ECO:0000259" key="3">
    <source>
        <dbReference type="PROSITE" id="PS50240"/>
    </source>
</evidence>
<keyword evidence="2" id="KW-0720">Serine protease</keyword>
<proteinExistence type="predicted"/>
<dbReference type="OrthoDB" id="8440449at2759"/>
<protein>
    <submittedName>
        <fullName evidence="4">Ovochymase-2</fullName>
    </submittedName>
</protein>
<dbReference type="PROSITE" id="PS50240">
    <property type="entry name" value="TRYPSIN_DOM"/>
    <property type="match status" value="1"/>
</dbReference>
<keyword evidence="2" id="KW-0378">Hydrolase</keyword>
<dbReference type="PROSITE" id="PS00135">
    <property type="entry name" value="TRYPSIN_SER"/>
    <property type="match status" value="1"/>
</dbReference>
<dbReference type="InterPro" id="IPR001314">
    <property type="entry name" value="Peptidase_S1A"/>
</dbReference>
<dbReference type="EMBL" id="MTYJ01000095">
    <property type="protein sequence ID" value="OQV15035.1"/>
    <property type="molecule type" value="Genomic_DNA"/>
</dbReference>
<keyword evidence="5" id="KW-1185">Reference proteome</keyword>